<sequence length="94" mass="10454">MLTTTLECNGQSLQTPVYVVEGLGRPLLSLENCIAINLIRRVNQAEISPQVTTVDPENEFPGIFDGLGELDGEYEIKLVDNAMLFLVQDAFQFH</sequence>
<dbReference type="Proteomes" id="UP000708208">
    <property type="component" value="Unassembled WGS sequence"/>
</dbReference>
<dbReference type="EMBL" id="CAJVCH010123778">
    <property type="protein sequence ID" value="CAG7725556.1"/>
    <property type="molecule type" value="Genomic_DNA"/>
</dbReference>
<organism evidence="1 2">
    <name type="scientific">Allacma fusca</name>
    <dbReference type="NCBI Taxonomy" id="39272"/>
    <lineage>
        <taxon>Eukaryota</taxon>
        <taxon>Metazoa</taxon>
        <taxon>Ecdysozoa</taxon>
        <taxon>Arthropoda</taxon>
        <taxon>Hexapoda</taxon>
        <taxon>Collembola</taxon>
        <taxon>Symphypleona</taxon>
        <taxon>Sminthuridae</taxon>
        <taxon>Allacma</taxon>
    </lineage>
</organism>
<gene>
    <name evidence="1" type="ORF">AFUS01_LOCUS14510</name>
</gene>
<evidence type="ECO:0000313" key="2">
    <source>
        <dbReference type="Proteomes" id="UP000708208"/>
    </source>
</evidence>
<comment type="caution">
    <text evidence="1">The sequence shown here is derived from an EMBL/GenBank/DDBJ whole genome shotgun (WGS) entry which is preliminary data.</text>
</comment>
<keyword evidence="2" id="KW-1185">Reference proteome</keyword>
<evidence type="ECO:0000313" key="1">
    <source>
        <dbReference type="EMBL" id="CAG7725556.1"/>
    </source>
</evidence>
<accession>A0A8J2JVW7</accession>
<protein>
    <submittedName>
        <fullName evidence="1">Uncharacterized protein</fullName>
    </submittedName>
</protein>
<dbReference type="AlphaFoldDB" id="A0A8J2JVW7"/>
<dbReference type="OrthoDB" id="2286242at2759"/>
<name>A0A8J2JVW7_9HEXA</name>
<proteinExistence type="predicted"/>
<reference evidence="1" key="1">
    <citation type="submission" date="2021-06" db="EMBL/GenBank/DDBJ databases">
        <authorList>
            <person name="Hodson N. C."/>
            <person name="Mongue J. A."/>
            <person name="Jaron S. K."/>
        </authorList>
    </citation>
    <scope>NUCLEOTIDE SEQUENCE</scope>
</reference>